<reference evidence="2 3" key="1">
    <citation type="journal article" date="2016" name="Nat. Commun.">
        <title>Thousands of microbial genomes shed light on interconnected biogeochemical processes in an aquifer system.</title>
        <authorList>
            <person name="Anantharaman K."/>
            <person name="Brown C.T."/>
            <person name="Hug L.A."/>
            <person name="Sharon I."/>
            <person name="Castelle C.J."/>
            <person name="Probst A.J."/>
            <person name="Thomas B.C."/>
            <person name="Singh A."/>
            <person name="Wilkins M.J."/>
            <person name="Karaoz U."/>
            <person name="Brodie E.L."/>
            <person name="Williams K.H."/>
            <person name="Hubbard S.S."/>
            <person name="Banfield J.F."/>
        </authorList>
    </citation>
    <scope>NUCLEOTIDE SEQUENCE [LARGE SCALE GENOMIC DNA]</scope>
</reference>
<protein>
    <submittedName>
        <fullName evidence="2">Uncharacterized protein</fullName>
    </submittedName>
</protein>
<feature type="compositionally biased region" description="Basic and acidic residues" evidence="1">
    <location>
        <begin position="64"/>
        <end position="75"/>
    </location>
</feature>
<evidence type="ECO:0000313" key="3">
    <source>
        <dbReference type="Proteomes" id="UP000177950"/>
    </source>
</evidence>
<organism evidence="2 3">
    <name type="scientific">Candidatus Muproteobacteria bacterium RBG_19FT_COMBO_61_10</name>
    <dbReference type="NCBI Taxonomy" id="1817761"/>
    <lineage>
        <taxon>Bacteria</taxon>
        <taxon>Pseudomonadati</taxon>
        <taxon>Pseudomonadota</taxon>
        <taxon>Candidatus Muproteobacteria</taxon>
    </lineage>
</organism>
<dbReference type="EMBL" id="MFSV01000167">
    <property type="protein sequence ID" value="OGI56868.1"/>
    <property type="molecule type" value="Genomic_DNA"/>
</dbReference>
<dbReference type="AlphaFoldDB" id="A0A1F6UHS5"/>
<sequence>MPDVHNTLYELVPADGSAIGNQSRKERLTSTVKGAREVAFDKARDTVFEQGKLAKGKGRGGSVRRTERHNGEQSRYKPTPSHRATHG</sequence>
<comment type="caution">
    <text evidence="2">The sequence shown here is derived from an EMBL/GenBank/DDBJ whole genome shotgun (WGS) entry which is preliminary data.</text>
</comment>
<name>A0A1F6UHS5_9PROT</name>
<dbReference type="Proteomes" id="UP000177950">
    <property type="component" value="Unassembled WGS sequence"/>
</dbReference>
<evidence type="ECO:0000313" key="2">
    <source>
        <dbReference type="EMBL" id="OGI56868.1"/>
    </source>
</evidence>
<evidence type="ECO:0000256" key="1">
    <source>
        <dbReference type="SAM" id="MobiDB-lite"/>
    </source>
</evidence>
<feature type="region of interest" description="Disordered" evidence="1">
    <location>
        <begin position="50"/>
        <end position="87"/>
    </location>
</feature>
<proteinExistence type="predicted"/>
<accession>A0A1F6UHS5</accession>
<gene>
    <name evidence="2" type="ORF">A2V58_05315</name>
</gene>